<name>A0A368DMM0_9PROT</name>
<dbReference type="NCBIfam" id="TIGR00007">
    <property type="entry name" value="1-(5-phosphoribosyl)-5-[(5-phosphoribosylamino)methylideneamino]imidazole-4-carboxamide isomerase"/>
    <property type="match status" value="1"/>
</dbReference>
<evidence type="ECO:0000313" key="13">
    <source>
        <dbReference type="Proteomes" id="UP000253570"/>
    </source>
</evidence>
<evidence type="ECO:0000256" key="11">
    <source>
        <dbReference type="RuleBase" id="RU003658"/>
    </source>
</evidence>
<keyword evidence="6 9" id="KW-0028">Amino-acid biosynthesis</keyword>
<comment type="catalytic activity">
    <reaction evidence="1 9 11">
        <text>1-(5-phospho-beta-D-ribosyl)-5-[(5-phospho-beta-D-ribosylamino)methylideneamino]imidazole-4-carboxamide = 5-[(5-phospho-1-deoxy-D-ribulos-1-ylimino)methylamino]-1-(5-phospho-beta-D-ribosyl)imidazole-4-carboxamide</text>
        <dbReference type="Rhea" id="RHEA:15469"/>
        <dbReference type="ChEBI" id="CHEBI:58435"/>
        <dbReference type="ChEBI" id="CHEBI:58525"/>
        <dbReference type="EC" id="5.3.1.16"/>
    </reaction>
</comment>
<dbReference type="InterPro" id="IPR011060">
    <property type="entry name" value="RibuloseP-bd_barrel"/>
</dbReference>
<comment type="subcellular location">
    <subcellularLocation>
        <location evidence="2 9 11">Cytoplasm</location>
    </subcellularLocation>
</comment>
<evidence type="ECO:0000256" key="8">
    <source>
        <dbReference type="ARBA" id="ARBA00023235"/>
    </source>
</evidence>
<dbReference type="PANTHER" id="PTHR43090">
    <property type="entry name" value="1-(5-PHOSPHORIBOSYL)-5-[(5-PHOSPHORIBOSYLAMINO)METHYLIDENEAMINO] IMIDAZOLE-4-CARBOXAMIDE ISOMERASE"/>
    <property type="match status" value="1"/>
</dbReference>
<evidence type="ECO:0000256" key="2">
    <source>
        <dbReference type="ARBA" id="ARBA00004496"/>
    </source>
</evidence>
<dbReference type="GO" id="GO:0003949">
    <property type="term" value="F:1-(5-phosphoribosyl)-5-[(5-phosphoribosylamino)methylideneamino]imidazole-4-carboxamide isomerase activity"/>
    <property type="evidence" value="ECO:0007669"/>
    <property type="project" value="UniProtKB-UniRule"/>
</dbReference>
<keyword evidence="8 9" id="KW-0413">Isomerase</keyword>
<dbReference type="InterPro" id="IPR044524">
    <property type="entry name" value="Isoase_HisA-like"/>
</dbReference>
<evidence type="ECO:0000256" key="4">
    <source>
        <dbReference type="ARBA" id="ARBA00009667"/>
    </source>
</evidence>
<gene>
    <name evidence="9 12" type="primary">hisA</name>
    <name evidence="12" type="ORF">DBW71_05005</name>
</gene>
<dbReference type="InterPro" id="IPR013785">
    <property type="entry name" value="Aldolase_TIM"/>
</dbReference>
<comment type="similarity">
    <text evidence="4 9 10">Belongs to the HisA/HisF family.</text>
</comment>
<dbReference type="EC" id="5.3.1.16" evidence="9 11"/>
<dbReference type="PANTHER" id="PTHR43090:SF2">
    <property type="entry name" value="1-(5-PHOSPHORIBOSYL)-5-[(5-PHOSPHORIBOSYLAMINO)METHYLIDENEAMINO] IMIDAZOLE-4-CARBOXAMIDE ISOMERASE"/>
    <property type="match status" value="1"/>
</dbReference>
<comment type="pathway">
    <text evidence="3 9 11">Amino-acid biosynthesis; L-histidine biosynthesis; L-histidine from 5-phospho-alpha-D-ribose 1-diphosphate: step 4/9.</text>
</comment>
<protein>
    <recommendedName>
        <fullName evidence="9 11">1-(5-phosphoribosyl)-5-[(5-phosphoribosylamino)methylideneamino] imidazole-4-carboxamide isomerase</fullName>
        <ecNumber evidence="9 11">5.3.1.16</ecNumber>
    </recommendedName>
    <alternativeName>
        <fullName evidence="9">Phosphoribosylformimino-5-aminoimidazole carboxamide ribotide isomerase</fullName>
    </alternativeName>
</protein>
<evidence type="ECO:0000313" key="12">
    <source>
        <dbReference type="EMBL" id="RCL72576.1"/>
    </source>
</evidence>
<reference evidence="12 13" key="1">
    <citation type="journal article" date="2018" name="Microbiome">
        <title>Fine metagenomic profile of the Mediterranean stratified and mixed water columns revealed by assembly and recruitment.</title>
        <authorList>
            <person name="Haro-Moreno J.M."/>
            <person name="Lopez-Perez M."/>
            <person name="De La Torre J.R."/>
            <person name="Picazo A."/>
            <person name="Camacho A."/>
            <person name="Rodriguez-Valera F."/>
        </authorList>
    </citation>
    <scope>NUCLEOTIDE SEQUENCE [LARGE SCALE GENOMIC DNA]</scope>
    <source>
        <strain evidence="12">MED-G57</strain>
    </source>
</reference>
<feature type="active site" description="Proton acceptor" evidence="9">
    <location>
        <position position="8"/>
    </location>
</feature>
<proteinExistence type="inferred from homology"/>
<accession>A0A368DMM0</accession>
<evidence type="ECO:0000256" key="7">
    <source>
        <dbReference type="ARBA" id="ARBA00023102"/>
    </source>
</evidence>
<keyword evidence="5 9" id="KW-0963">Cytoplasm</keyword>
<evidence type="ECO:0000256" key="3">
    <source>
        <dbReference type="ARBA" id="ARBA00005133"/>
    </source>
</evidence>
<comment type="caution">
    <text evidence="12">The sequence shown here is derived from an EMBL/GenBank/DDBJ whole genome shotgun (WGS) entry which is preliminary data.</text>
</comment>
<dbReference type="EMBL" id="QOQD01000012">
    <property type="protein sequence ID" value="RCL72576.1"/>
    <property type="molecule type" value="Genomic_DNA"/>
</dbReference>
<evidence type="ECO:0000256" key="5">
    <source>
        <dbReference type="ARBA" id="ARBA00022490"/>
    </source>
</evidence>
<organism evidence="12 13">
    <name type="scientific">PS1 clade bacterium</name>
    <dbReference type="NCBI Taxonomy" id="2175152"/>
    <lineage>
        <taxon>Bacteria</taxon>
        <taxon>Pseudomonadati</taxon>
        <taxon>Pseudomonadota</taxon>
        <taxon>Alphaproteobacteria</taxon>
        <taxon>PS1 clade</taxon>
    </lineage>
</organism>
<dbReference type="InterPro" id="IPR006063">
    <property type="entry name" value="HisA_bact_arch"/>
</dbReference>
<dbReference type="GO" id="GO:0000105">
    <property type="term" value="P:L-histidine biosynthetic process"/>
    <property type="evidence" value="ECO:0007669"/>
    <property type="project" value="UniProtKB-UniRule"/>
</dbReference>
<evidence type="ECO:0000256" key="6">
    <source>
        <dbReference type="ARBA" id="ARBA00022605"/>
    </source>
</evidence>
<dbReference type="Gene3D" id="3.20.20.70">
    <property type="entry name" value="Aldolase class I"/>
    <property type="match status" value="1"/>
</dbReference>
<dbReference type="GO" id="GO:0000162">
    <property type="term" value="P:L-tryptophan biosynthetic process"/>
    <property type="evidence" value="ECO:0007669"/>
    <property type="project" value="TreeGrafter"/>
</dbReference>
<feature type="active site" description="Proton donor" evidence="9">
    <location>
        <position position="129"/>
    </location>
</feature>
<evidence type="ECO:0000256" key="9">
    <source>
        <dbReference type="HAMAP-Rule" id="MF_01014"/>
    </source>
</evidence>
<dbReference type="CDD" id="cd04732">
    <property type="entry name" value="HisA"/>
    <property type="match status" value="1"/>
</dbReference>
<evidence type="ECO:0000256" key="10">
    <source>
        <dbReference type="RuleBase" id="RU003657"/>
    </source>
</evidence>
<dbReference type="AlphaFoldDB" id="A0A368DMM0"/>
<dbReference type="GO" id="GO:0005737">
    <property type="term" value="C:cytoplasm"/>
    <property type="evidence" value="ECO:0007669"/>
    <property type="project" value="UniProtKB-SubCell"/>
</dbReference>
<sequence length="244" mass="27239">MILFPAIDIKNGECVRLKLGNLNESTTYNSSPLSQAKIFEEIGFSWLHIVDLDAAVNGKSKNFEIIKNIVKNTNLSIQLGGGIRSMGQIDFWSNLGVKRIVLGTVSVTDIELVKEAALKYKNKIVIALDTKEELVWIEGWKKNTNINVYDLVSKYQNLNIEAILHTDINRDGMLEGLNFDASRSLANRTKIPIILSGGLSSIQDIKELTLKKNKIFSGAIIGKAIYEKKIDPKQALDLIKKGYF</sequence>
<dbReference type="FunFam" id="3.20.20.70:FF:000009">
    <property type="entry name" value="1-(5-phosphoribosyl)-5-[(5-phosphoribosylamino)methylideneamino] imidazole-4-carboxamide isomerase"/>
    <property type="match status" value="1"/>
</dbReference>
<keyword evidence="7 9" id="KW-0368">Histidine biosynthesis</keyword>
<dbReference type="InterPro" id="IPR006062">
    <property type="entry name" value="His_biosynth"/>
</dbReference>
<evidence type="ECO:0000256" key="1">
    <source>
        <dbReference type="ARBA" id="ARBA00000901"/>
    </source>
</evidence>
<dbReference type="UniPathway" id="UPA00031">
    <property type="reaction ID" value="UER00009"/>
</dbReference>
<dbReference type="InterPro" id="IPR023016">
    <property type="entry name" value="HisA/PriA"/>
</dbReference>
<dbReference type="Proteomes" id="UP000253570">
    <property type="component" value="Unassembled WGS sequence"/>
</dbReference>
<dbReference type="SUPFAM" id="SSF51366">
    <property type="entry name" value="Ribulose-phoshate binding barrel"/>
    <property type="match status" value="1"/>
</dbReference>
<dbReference type="Pfam" id="PF00977">
    <property type="entry name" value="His_biosynth"/>
    <property type="match status" value="1"/>
</dbReference>
<dbReference type="HAMAP" id="MF_01014">
    <property type="entry name" value="HisA"/>
    <property type="match status" value="1"/>
</dbReference>